<organism evidence="2 3">
    <name type="scientific">Marinomonas sargassi</name>
    <dbReference type="NCBI Taxonomy" id="2984494"/>
    <lineage>
        <taxon>Bacteria</taxon>
        <taxon>Pseudomonadati</taxon>
        <taxon>Pseudomonadota</taxon>
        <taxon>Gammaproteobacteria</taxon>
        <taxon>Oceanospirillales</taxon>
        <taxon>Oceanospirillaceae</taxon>
        <taxon>Marinomonas</taxon>
    </lineage>
</organism>
<dbReference type="Proteomes" id="UP001209713">
    <property type="component" value="Unassembled WGS sequence"/>
</dbReference>
<reference evidence="2 3" key="1">
    <citation type="submission" date="2022-10" db="EMBL/GenBank/DDBJ databases">
        <title>Marinomonas transparenta sp. nov. and Marinomonas sargassi sp. nov., isolated from marine alga (Sargassum natans (L.) Gaillon).</title>
        <authorList>
            <person name="Wang Y."/>
        </authorList>
    </citation>
    <scope>NUCLEOTIDE SEQUENCE [LARGE SCALE GENOMIC DNA]</scope>
    <source>
        <strain evidence="2 3">C2222</strain>
    </source>
</reference>
<evidence type="ECO:0000313" key="3">
    <source>
        <dbReference type="Proteomes" id="UP001209713"/>
    </source>
</evidence>
<name>A0ABT2YU19_9GAMM</name>
<comment type="caution">
    <text evidence="2">The sequence shown here is derived from an EMBL/GenBank/DDBJ whole genome shotgun (WGS) entry which is preliminary data.</text>
</comment>
<dbReference type="Pfam" id="PF08874">
    <property type="entry name" value="DUF1835"/>
    <property type="match status" value="1"/>
</dbReference>
<sequence>MKMPFRLNLEQQKKRAKSLLKSFHQQDPDTLSRFEKAHPKLIHNEVNSADFSAKLADAQLVIARELGCKTWLQLRQHIFLMDEVRSKIELGSRVTDEPENCLHIRCGSDIQKTLSDAGFKGEFLEFSDPFCVGPVQYDYDIEARAGFLSSGYGESIGRDYEQIAAGLTQSYQTLQNSITDFEHVVLWFEHDTYDQFILIFLLSYYHRFGLPQKLWMVTTNQFPGSSRFIGLGQLPSEGLALLWQSKQRVTVQQCLEADQHWLAFTDPDKTVFHRYVNQLTHSSLPYFKEAALRQLQEQPIAEGDLSLTEKLTVELLSEESPQKAGMLFRKLMVQKEPIPFLGDIMYWDILQTMEKKGVVQILKNMEHWPDRFVTLA</sequence>
<evidence type="ECO:0000313" key="2">
    <source>
        <dbReference type="EMBL" id="MCV2403395.1"/>
    </source>
</evidence>
<gene>
    <name evidence="2" type="ORF">OFY17_10950</name>
</gene>
<evidence type="ECO:0000259" key="1">
    <source>
        <dbReference type="Pfam" id="PF08874"/>
    </source>
</evidence>
<accession>A0ABT2YU19</accession>
<dbReference type="RefSeq" id="WP_263530776.1">
    <property type="nucleotide sequence ID" value="NZ_JAOVZB010000005.1"/>
</dbReference>
<dbReference type="InterPro" id="IPR014973">
    <property type="entry name" value="DUF1835"/>
</dbReference>
<proteinExistence type="predicted"/>
<protein>
    <submittedName>
        <fullName evidence="2">DUF1835 domain-containing protein</fullName>
    </submittedName>
</protein>
<dbReference type="EMBL" id="JAOVZB010000005">
    <property type="protein sequence ID" value="MCV2403395.1"/>
    <property type="molecule type" value="Genomic_DNA"/>
</dbReference>
<feature type="domain" description="DUF1835" evidence="1">
    <location>
        <begin position="102"/>
        <end position="204"/>
    </location>
</feature>
<keyword evidence="3" id="KW-1185">Reference proteome</keyword>